<name>A0A8C4SPQ6_ERPCA</name>
<reference evidence="11" key="2">
    <citation type="submission" date="2025-08" db="UniProtKB">
        <authorList>
            <consortium name="Ensembl"/>
        </authorList>
    </citation>
    <scope>IDENTIFICATION</scope>
</reference>
<dbReference type="Pfam" id="PF10601">
    <property type="entry name" value="zf-LITAF-like"/>
    <property type="match status" value="1"/>
</dbReference>
<protein>
    <recommendedName>
        <fullName evidence="10">LITAF domain-containing protein</fullName>
    </recommendedName>
</protein>
<dbReference type="GO" id="GO:0098560">
    <property type="term" value="C:cytoplasmic side of late endosome membrane"/>
    <property type="evidence" value="ECO:0007669"/>
    <property type="project" value="TreeGrafter"/>
</dbReference>
<dbReference type="Proteomes" id="UP000694620">
    <property type="component" value="Chromosome 11"/>
</dbReference>
<feature type="signal peptide" evidence="9">
    <location>
        <begin position="1"/>
        <end position="18"/>
    </location>
</feature>
<evidence type="ECO:0000256" key="4">
    <source>
        <dbReference type="ARBA" id="ARBA00005975"/>
    </source>
</evidence>
<organism evidence="11 12">
    <name type="scientific">Erpetoichthys calabaricus</name>
    <name type="common">Rope fish</name>
    <name type="synonym">Calamoichthys calabaricus</name>
    <dbReference type="NCBI Taxonomy" id="27687"/>
    <lineage>
        <taxon>Eukaryota</taxon>
        <taxon>Metazoa</taxon>
        <taxon>Chordata</taxon>
        <taxon>Craniata</taxon>
        <taxon>Vertebrata</taxon>
        <taxon>Euteleostomi</taxon>
        <taxon>Actinopterygii</taxon>
        <taxon>Polypteriformes</taxon>
        <taxon>Polypteridae</taxon>
        <taxon>Erpetoichthys</taxon>
    </lineage>
</organism>
<evidence type="ECO:0000256" key="9">
    <source>
        <dbReference type="SAM" id="SignalP"/>
    </source>
</evidence>
<dbReference type="PROSITE" id="PS51837">
    <property type="entry name" value="LITAF"/>
    <property type="match status" value="1"/>
</dbReference>
<feature type="transmembrane region" description="Helical" evidence="8">
    <location>
        <begin position="53"/>
        <end position="76"/>
    </location>
</feature>
<reference evidence="11" key="3">
    <citation type="submission" date="2025-09" db="UniProtKB">
        <authorList>
            <consortium name="Ensembl"/>
        </authorList>
    </citation>
    <scope>IDENTIFICATION</scope>
</reference>
<feature type="chain" id="PRO_5034057269" description="LITAF domain-containing protein" evidence="9">
    <location>
        <begin position="19"/>
        <end position="100"/>
    </location>
</feature>
<keyword evidence="9" id="KW-0732">Signal</keyword>
<keyword evidence="7 8" id="KW-0472">Membrane</keyword>
<dbReference type="PANTHER" id="PTHR23292">
    <property type="entry name" value="LIPOPOLYSACCHARIDE-INDUCED TUMOR NECROSIS FACTOR-ALPHA FACTOR"/>
    <property type="match status" value="1"/>
</dbReference>
<comment type="similarity">
    <text evidence="4">Belongs to the CDIP1/LITAF family.</text>
</comment>
<proteinExistence type="inferred from homology"/>
<dbReference type="PANTHER" id="PTHR23292:SF28">
    <property type="entry name" value="LIPOPOLYSACCHARIDE-INDUCED TUMOR NECROSIS FACTOR-ALPHA FACTOR-LIKE"/>
    <property type="match status" value="1"/>
</dbReference>
<keyword evidence="12" id="KW-1185">Reference proteome</keyword>
<dbReference type="GO" id="GO:0098574">
    <property type="term" value="C:cytoplasmic side of lysosomal membrane"/>
    <property type="evidence" value="ECO:0007669"/>
    <property type="project" value="TreeGrafter"/>
</dbReference>
<evidence type="ECO:0000256" key="1">
    <source>
        <dbReference type="ARBA" id="ARBA00004125"/>
    </source>
</evidence>
<dbReference type="InterPro" id="IPR006629">
    <property type="entry name" value="LITAF"/>
</dbReference>
<evidence type="ECO:0000259" key="10">
    <source>
        <dbReference type="PROSITE" id="PS51837"/>
    </source>
</evidence>
<evidence type="ECO:0000256" key="5">
    <source>
        <dbReference type="ARBA" id="ARBA00022723"/>
    </source>
</evidence>
<dbReference type="AlphaFoldDB" id="A0A8C4SPQ6"/>
<keyword evidence="8" id="KW-1133">Transmembrane helix</keyword>
<evidence type="ECO:0000256" key="3">
    <source>
        <dbReference type="ARBA" id="ARBA00004630"/>
    </source>
</evidence>
<evidence type="ECO:0000313" key="12">
    <source>
        <dbReference type="Proteomes" id="UP000694620"/>
    </source>
</evidence>
<dbReference type="GO" id="GO:0008270">
    <property type="term" value="F:zinc ion binding"/>
    <property type="evidence" value="ECO:0007669"/>
    <property type="project" value="TreeGrafter"/>
</dbReference>
<sequence length="100" mass="11508">MTSLFLSLSFSLSLSVDTAMVLSHILIDFPQQTTCQRCNQQVLTSPQHVRGCYAWFMCVFIFIFGGFLGCFLIPLYAKGFRDVHHMCPSCQEVLFVRKRF</sequence>
<evidence type="ECO:0000256" key="2">
    <source>
        <dbReference type="ARBA" id="ARBA00004414"/>
    </source>
</evidence>
<evidence type="ECO:0000256" key="7">
    <source>
        <dbReference type="ARBA" id="ARBA00023136"/>
    </source>
</evidence>
<dbReference type="SMART" id="SM00714">
    <property type="entry name" value="LITAF"/>
    <property type="match status" value="1"/>
</dbReference>
<feature type="domain" description="LITAF" evidence="10">
    <location>
        <begin position="16"/>
        <end position="99"/>
    </location>
</feature>
<dbReference type="GO" id="GO:0005634">
    <property type="term" value="C:nucleus"/>
    <property type="evidence" value="ECO:0007669"/>
    <property type="project" value="TreeGrafter"/>
</dbReference>
<evidence type="ECO:0000256" key="6">
    <source>
        <dbReference type="ARBA" id="ARBA00022833"/>
    </source>
</evidence>
<comment type="subcellular location">
    <subcellularLocation>
        <location evidence="1">Endosome membrane</location>
        <topology evidence="1">Peripheral membrane protein</topology>
        <orientation evidence="1">Cytoplasmic side</orientation>
    </subcellularLocation>
    <subcellularLocation>
        <location evidence="2">Late endosome membrane</location>
    </subcellularLocation>
    <subcellularLocation>
        <location evidence="3">Lysosome membrane</location>
        <topology evidence="3">Peripheral membrane protein</topology>
        <orientation evidence="3">Cytoplasmic side</orientation>
    </subcellularLocation>
</comment>
<evidence type="ECO:0000313" key="11">
    <source>
        <dbReference type="Ensembl" id="ENSECRP00000019760.1"/>
    </source>
</evidence>
<dbReference type="InterPro" id="IPR037519">
    <property type="entry name" value="LITAF_fam"/>
</dbReference>
<keyword evidence="8" id="KW-0812">Transmembrane</keyword>
<reference evidence="11" key="1">
    <citation type="submission" date="2021-06" db="EMBL/GenBank/DDBJ databases">
        <authorList>
            <consortium name="Wellcome Sanger Institute Data Sharing"/>
        </authorList>
    </citation>
    <scope>NUCLEOTIDE SEQUENCE [LARGE SCALE GENOMIC DNA]</scope>
</reference>
<dbReference type="Ensembl" id="ENSECRT00000020173.1">
    <property type="protein sequence ID" value="ENSECRP00000019760.1"/>
    <property type="gene ID" value="ENSECRG00000013234.1"/>
</dbReference>
<evidence type="ECO:0000256" key="8">
    <source>
        <dbReference type="SAM" id="Phobius"/>
    </source>
</evidence>
<accession>A0A8C4SPQ6</accession>
<keyword evidence="5" id="KW-0479">Metal-binding</keyword>
<keyword evidence="6" id="KW-0862">Zinc</keyword>